<dbReference type="GO" id="GO:0016020">
    <property type="term" value="C:membrane"/>
    <property type="evidence" value="ECO:0007669"/>
    <property type="project" value="UniProtKB-SubCell"/>
</dbReference>
<feature type="domain" description="Protein kinase" evidence="22">
    <location>
        <begin position="494"/>
        <end position="813"/>
    </location>
</feature>
<evidence type="ECO:0000256" key="16">
    <source>
        <dbReference type="ARBA" id="ARBA00023180"/>
    </source>
</evidence>
<dbReference type="FunFam" id="1.10.510.10:FF:000237">
    <property type="entry name" value="G-type lectin S-receptor-like serine/threonine-protein kinase"/>
    <property type="match status" value="1"/>
</dbReference>
<evidence type="ECO:0000256" key="4">
    <source>
        <dbReference type="ARBA" id="ARBA00022536"/>
    </source>
</evidence>
<dbReference type="Pfam" id="PF01453">
    <property type="entry name" value="B_lectin"/>
    <property type="match status" value="2"/>
</dbReference>
<name>A0AAN8UNQ8_9MAGN</name>
<dbReference type="GO" id="GO:0030246">
    <property type="term" value="F:carbohydrate binding"/>
    <property type="evidence" value="ECO:0007669"/>
    <property type="project" value="UniProtKB-KW"/>
</dbReference>
<dbReference type="InterPro" id="IPR001245">
    <property type="entry name" value="Ser-Thr/Tyr_kinase_cat_dom"/>
</dbReference>
<dbReference type="InterPro" id="IPR011009">
    <property type="entry name" value="Kinase-like_dom_sf"/>
</dbReference>
<evidence type="ECO:0000256" key="13">
    <source>
        <dbReference type="ARBA" id="ARBA00023136"/>
    </source>
</evidence>
<keyword evidence="5" id="KW-0808">Transferase</keyword>
<reference evidence="25 26" key="1">
    <citation type="submission" date="2023-12" db="EMBL/GenBank/DDBJ databases">
        <title>A high-quality genome assembly for Dillenia turbinata (Dilleniales).</title>
        <authorList>
            <person name="Chanderbali A."/>
        </authorList>
    </citation>
    <scope>NUCLEOTIDE SEQUENCE [LARGE SCALE GENOMIC DNA]</scope>
    <source>
        <strain evidence="25">LSX21</strain>
        <tissue evidence="25">Leaf</tissue>
    </source>
</reference>
<organism evidence="25 26">
    <name type="scientific">Dillenia turbinata</name>
    <dbReference type="NCBI Taxonomy" id="194707"/>
    <lineage>
        <taxon>Eukaryota</taxon>
        <taxon>Viridiplantae</taxon>
        <taxon>Streptophyta</taxon>
        <taxon>Embryophyta</taxon>
        <taxon>Tracheophyta</taxon>
        <taxon>Spermatophyta</taxon>
        <taxon>Magnoliopsida</taxon>
        <taxon>eudicotyledons</taxon>
        <taxon>Gunneridae</taxon>
        <taxon>Pentapetalae</taxon>
        <taxon>Dilleniales</taxon>
        <taxon>Dilleniaceae</taxon>
        <taxon>Dillenia</taxon>
    </lineage>
</organism>
<keyword evidence="4 19" id="KW-0245">EGF-like domain</keyword>
<keyword evidence="10" id="KW-0418">Kinase</keyword>
<feature type="binding site" evidence="20">
    <location>
        <position position="1169"/>
    </location>
    <ligand>
        <name>ATP</name>
        <dbReference type="ChEBI" id="CHEBI:30616"/>
    </ligand>
</feature>
<keyword evidence="9 20" id="KW-0547">Nucleotide-binding</keyword>
<evidence type="ECO:0000313" key="26">
    <source>
        <dbReference type="Proteomes" id="UP001370490"/>
    </source>
</evidence>
<evidence type="ECO:0000256" key="14">
    <source>
        <dbReference type="ARBA" id="ARBA00023157"/>
    </source>
</evidence>
<dbReference type="Gene3D" id="3.30.200.20">
    <property type="entry name" value="Phosphorylase Kinase, domain 1"/>
    <property type="match status" value="2"/>
</dbReference>
<dbReference type="GO" id="GO:0048544">
    <property type="term" value="P:recognition of pollen"/>
    <property type="evidence" value="ECO:0007669"/>
    <property type="project" value="InterPro"/>
</dbReference>
<keyword evidence="7" id="KW-0732">Signal</keyword>
<evidence type="ECO:0000259" key="22">
    <source>
        <dbReference type="PROSITE" id="PS50011"/>
    </source>
</evidence>
<dbReference type="EC" id="2.7.11.1" evidence="2"/>
<dbReference type="SUPFAM" id="SSF51110">
    <property type="entry name" value="alpha-D-mannose-specific plant lectins"/>
    <property type="match status" value="2"/>
</dbReference>
<dbReference type="InterPro" id="IPR017441">
    <property type="entry name" value="Protein_kinase_ATP_BS"/>
</dbReference>
<dbReference type="InterPro" id="IPR001480">
    <property type="entry name" value="Bulb-type_lectin_dom"/>
</dbReference>
<keyword evidence="13 21" id="KW-0472">Membrane</keyword>
<dbReference type="PROSITE" id="PS00107">
    <property type="entry name" value="PROTEIN_KINASE_ATP"/>
    <property type="match status" value="2"/>
</dbReference>
<dbReference type="Gene3D" id="2.90.10.30">
    <property type="match status" value="1"/>
</dbReference>
<evidence type="ECO:0000256" key="2">
    <source>
        <dbReference type="ARBA" id="ARBA00012513"/>
    </source>
</evidence>
<dbReference type="Proteomes" id="UP001370490">
    <property type="component" value="Unassembled WGS sequence"/>
</dbReference>
<evidence type="ECO:0000256" key="10">
    <source>
        <dbReference type="ARBA" id="ARBA00022777"/>
    </source>
</evidence>
<evidence type="ECO:0000259" key="24">
    <source>
        <dbReference type="PROSITE" id="PS50927"/>
    </source>
</evidence>
<evidence type="ECO:0000256" key="18">
    <source>
        <dbReference type="ARBA" id="ARBA00048679"/>
    </source>
</evidence>
<evidence type="ECO:0000256" key="8">
    <source>
        <dbReference type="ARBA" id="ARBA00022734"/>
    </source>
</evidence>
<dbReference type="FunFam" id="2.90.10.30:FF:000003">
    <property type="entry name" value="Os04g0303100 protein"/>
    <property type="match status" value="2"/>
</dbReference>
<evidence type="ECO:0000313" key="25">
    <source>
        <dbReference type="EMBL" id="KAK6913933.1"/>
    </source>
</evidence>
<evidence type="ECO:0000256" key="17">
    <source>
        <dbReference type="ARBA" id="ARBA00047899"/>
    </source>
</evidence>
<protein>
    <recommendedName>
        <fullName evidence="2">non-specific serine/threonine protein kinase</fullName>
        <ecNumber evidence="2">2.7.11.1</ecNumber>
    </recommendedName>
</protein>
<evidence type="ECO:0000256" key="7">
    <source>
        <dbReference type="ARBA" id="ARBA00022729"/>
    </source>
</evidence>
<keyword evidence="14" id="KW-1015">Disulfide bond</keyword>
<feature type="domain" description="EGF-like" evidence="23">
    <location>
        <begin position="929"/>
        <end position="966"/>
    </location>
</feature>
<dbReference type="GO" id="GO:0004674">
    <property type="term" value="F:protein serine/threonine kinase activity"/>
    <property type="evidence" value="ECO:0007669"/>
    <property type="project" value="UniProtKB-KW"/>
</dbReference>
<keyword evidence="6 21" id="KW-0812">Transmembrane</keyword>
<keyword evidence="26" id="KW-1185">Reference proteome</keyword>
<dbReference type="EMBL" id="JBAMMX010000026">
    <property type="protein sequence ID" value="KAK6913933.1"/>
    <property type="molecule type" value="Genomic_DNA"/>
</dbReference>
<evidence type="ECO:0000256" key="11">
    <source>
        <dbReference type="ARBA" id="ARBA00022840"/>
    </source>
</evidence>
<dbReference type="GO" id="GO:0005524">
    <property type="term" value="F:ATP binding"/>
    <property type="evidence" value="ECO:0007669"/>
    <property type="project" value="UniProtKB-UniRule"/>
</dbReference>
<evidence type="ECO:0000256" key="3">
    <source>
        <dbReference type="ARBA" id="ARBA00022527"/>
    </source>
</evidence>
<comment type="catalytic activity">
    <reaction evidence="18">
        <text>L-seryl-[protein] + ATP = O-phospho-L-seryl-[protein] + ADP + H(+)</text>
        <dbReference type="Rhea" id="RHEA:17989"/>
        <dbReference type="Rhea" id="RHEA-COMP:9863"/>
        <dbReference type="Rhea" id="RHEA-COMP:11604"/>
        <dbReference type="ChEBI" id="CHEBI:15378"/>
        <dbReference type="ChEBI" id="CHEBI:29999"/>
        <dbReference type="ChEBI" id="CHEBI:30616"/>
        <dbReference type="ChEBI" id="CHEBI:83421"/>
        <dbReference type="ChEBI" id="CHEBI:456216"/>
        <dbReference type="EC" id="2.7.11.1"/>
    </reaction>
</comment>
<evidence type="ECO:0000259" key="23">
    <source>
        <dbReference type="PROSITE" id="PS50026"/>
    </source>
</evidence>
<dbReference type="PROSITE" id="PS50026">
    <property type="entry name" value="EGF_3"/>
    <property type="match status" value="1"/>
</dbReference>
<evidence type="ECO:0000256" key="12">
    <source>
        <dbReference type="ARBA" id="ARBA00022989"/>
    </source>
</evidence>
<evidence type="ECO:0000256" key="9">
    <source>
        <dbReference type="ARBA" id="ARBA00022741"/>
    </source>
</evidence>
<dbReference type="PROSITE" id="PS50927">
    <property type="entry name" value="BULB_LECTIN"/>
    <property type="match status" value="2"/>
</dbReference>
<feature type="transmembrane region" description="Helical" evidence="21">
    <location>
        <begin position="435"/>
        <end position="458"/>
    </location>
</feature>
<dbReference type="PANTHER" id="PTHR47976:SF64">
    <property type="entry name" value="RECEPTOR-LIKE SERINE_THREONINE-PROTEIN KINASE"/>
    <property type="match status" value="1"/>
</dbReference>
<dbReference type="InterPro" id="IPR000742">
    <property type="entry name" value="EGF"/>
</dbReference>
<dbReference type="InterPro" id="IPR051343">
    <property type="entry name" value="G-type_lectin_kinases/EP1-like"/>
</dbReference>
<dbReference type="Pfam" id="PF00069">
    <property type="entry name" value="Pkinase"/>
    <property type="match status" value="1"/>
</dbReference>
<keyword evidence="16" id="KW-0325">Glycoprotein</keyword>
<proteinExistence type="predicted"/>
<dbReference type="Gene3D" id="2.90.10.10">
    <property type="entry name" value="Bulb-type lectin domain"/>
    <property type="match status" value="3"/>
</dbReference>
<evidence type="ECO:0000256" key="21">
    <source>
        <dbReference type="SAM" id="Phobius"/>
    </source>
</evidence>
<dbReference type="FunFam" id="2.90.10.10:FF:000013">
    <property type="entry name" value="G-type lectin S-receptor-like serine/threonine-protein kinase LECRK1"/>
    <property type="match status" value="2"/>
</dbReference>
<dbReference type="InterPro" id="IPR000719">
    <property type="entry name" value="Prot_kinase_dom"/>
</dbReference>
<sequence length="1436" mass="161015">MAVASILKYSVVFLVISFHGFYAMNTSDAIKLGSSIQAGDKSSWISASGDFAFGFYRLPSGLFLVGIWFNKIPERTLVWSANRDDPAQLGSTINFTVNGQLLLIHSNGRRYSIYDGDAASSASMKNDGNFVLSNSSSKFLWQSFDYPTDTVLPGQALIMGRKLFSNSNGTVDYSTGSFMLELQMDGNVVLSAYRFAEPGYWYTATENNQNISLIFNQSTDYMYVINTTSIAYRMTTNVPTPVEDYYHRATINDHGNLQQFVYKKGNMSGWTVVWQAVTEPCTVVTICGVFGFCTSPDNTTVNCECLPGYVPFDPDNPSKGCYPVAVKDFCAPNSRASDFTVEAINNADIPNGYLGQTEIIQPADADACRRAVMEDCFCMAAVLNKSICYKKRMPLLTARRSYPSTNNSVAFIKFPISNGTLIMQDNERGYSVSKLVMLAGLVLCSVLAFLFAIIIIYYHPVTRPYLRLEPPSKPKPVLTNLKEFSFQELREATNGFKNRIGRGAFGTVYSGVLTLDDEVVDVAVKQLEKVIEQGEKEFLTEARIIGLTHHRNLVQLLGFCNEHNHRLLVYELMKNGTLSSFLFGVMLLEIVFCRRHIELNRVEEENAGFDMILTDWVLYCVKAGSLEVMVCHDSEIVSDFKRFERMVMVGLWCICPNPNLRPSMKKTVEMLEGSVENPVRLNSSLTAGTDSSWRSDSGDFAFGFRRLSNNQYLLGVWFDKIPDKTLIWTANRDEPVEEGSLISLTYDGKFVLTYFNGSVRFIYPGAAAANGIMQDNGNFVLSDSNSNMLWQSFDSPTDTIVPGQVLDAGKKLLSNTRGTTNYSTGNFKLEMQSDGNLVLSADHFSDLAYWYSFYGPLDQTNVRLVFDNTSALMYLVNGTHHNIYNLTTSLSVAVEDYFHRATIDDHGNFQHYGYPRKNGGSWTRIWRAVTDPCNVTAVCGVFGLCSSSNGEASCNCLPGYIPLDPSNPSGGCHPEVMLNYCKDPSMRNFTVEEIEDADFPSKGFMDLAQVKNVDVEGCKQAVMDDCFSSVAVWDSQTCIKKRMPLWNGRRTASAVGKIALVKVPMKNNNQGDKKKDADIPLKAGLFASGLLAFLFGVLALYYHPMPRRLLLRRSASNANKMDVNFREFTFQELREATNDFSRALGRGSSGKVYGGTLILKDKRIEIAVKMLQNVIDRNEKEFMTELKIIGRTHHKNLVRLLGFCYEGNHRLLVYEFMKNGPLSDFLFAERARPSWAQRAEMALGIARGLLYLHEECKTQIIHCDIKPQNVLLDSNDTPKIADFGLSKLLNKEQTRTCTAVRGTIGYMAPEWLRNVPVTAKVDVFSFGVMLLEIICGRRHIELSRVEEETDDADLVLMDWVLSCVISGKLEMLVNHDMEVMSDSTRFQRMVMVGLWCIHPDPILRPSMKKVTQMLEGTIDIGVPPMLFDQMSKDKLY</sequence>
<keyword evidence="11 20" id="KW-0067">ATP-binding</keyword>
<dbReference type="InterPro" id="IPR008271">
    <property type="entry name" value="Ser/Thr_kinase_AS"/>
</dbReference>
<evidence type="ECO:0000256" key="20">
    <source>
        <dbReference type="PROSITE-ProRule" id="PRU10141"/>
    </source>
</evidence>
<feature type="domain" description="Protein kinase" evidence="22">
    <location>
        <begin position="1138"/>
        <end position="1418"/>
    </location>
</feature>
<dbReference type="SUPFAM" id="SSF56112">
    <property type="entry name" value="Protein kinase-like (PK-like)"/>
    <property type="match status" value="2"/>
</dbReference>
<keyword evidence="8" id="KW-0430">Lectin</keyword>
<feature type="domain" description="Bulb-type lectin" evidence="24">
    <location>
        <begin position="678"/>
        <end position="826"/>
    </location>
</feature>
<keyword evidence="15" id="KW-0675">Receptor</keyword>
<dbReference type="PROSITE" id="PS00108">
    <property type="entry name" value="PROTEIN_KINASE_ST"/>
    <property type="match status" value="1"/>
</dbReference>
<dbReference type="CDD" id="cd14066">
    <property type="entry name" value="STKc_IRAK"/>
    <property type="match status" value="1"/>
</dbReference>
<dbReference type="PROSITE" id="PS50011">
    <property type="entry name" value="PROTEIN_KINASE_DOM"/>
    <property type="match status" value="2"/>
</dbReference>
<evidence type="ECO:0000256" key="5">
    <source>
        <dbReference type="ARBA" id="ARBA00022679"/>
    </source>
</evidence>
<comment type="caution">
    <text evidence="19">Lacks conserved residue(s) required for the propagation of feature annotation.</text>
</comment>
<feature type="transmembrane region" description="Helical" evidence="21">
    <location>
        <begin position="1083"/>
        <end position="1103"/>
    </location>
</feature>
<evidence type="ECO:0000256" key="15">
    <source>
        <dbReference type="ARBA" id="ARBA00023170"/>
    </source>
</evidence>
<comment type="caution">
    <text evidence="25">The sequence shown here is derived from an EMBL/GenBank/DDBJ whole genome shotgun (WGS) entry which is preliminary data.</text>
</comment>
<dbReference type="CDD" id="cd00028">
    <property type="entry name" value="B_lectin"/>
    <property type="match status" value="2"/>
</dbReference>
<comment type="catalytic activity">
    <reaction evidence="17">
        <text>L-threonyl-[protein] + ATP = O-phospho-L-threonyl-[protein] + ADP + H(+)</text>
        <dbReference type="Rhea" id="RHEA:46608"/>
        <dbReference type="Rhea" id="RHEA-COMP:11060"/>
        <dbReference type="Rhea" id="RHEA-COMP:11605"/>
        <dbReference type="ChEBI" id="CHEBI:15378"/>
        <dbReference type="ChEBI" id="CHEBI:30013"/>
        <dbReference type="ChEBI" id="CHEBI:30616"/>
        <dbReference type="ChEBI" id="CHEBI:61977"/>
        <dbReference type="ChEBI" id="CHEBI:456216"/>
        <dbReference type="EC" id="2.7.11.1"/>
    </reaction>
</comment>
<dbReference type="Pfam" id="PF07714">
    <property type="entry name" value="PK_Tyr_Ser-Thr"/>
    <property type="match status" value="1"/>
</dbReference>
<evidence type="ECO:0000256" key="1">
    <source>
        <dbReference type="ARBA" id="ARBA00004479"/>
    </source>
</evidence>
<dbReference type="InterPro" id="IPR000858">
    <property type="entry name" value="S_locus_glycoprot_dom"/>
</dbReference>
<dbReference type="PANTHER" id="PTHR47976">
    <property type="entry name" value="G-TYPE LECTIN S-RECEPTOR-LIKE SERINE/THREONINE-PROTEIN KINASE SD2-5"/>
    <property type="match status" value="1"/>
</dbReference>
<dbReference type="SMART" id="SM00220">
    <property type="entry name" value="S_TKc"/>
    <property type="match status" value="1"/>
</dbReference>
<feature type="domain" description="Bulb-type lectin" evidence="24">
    <location>
        <begin position="27"/>
        <end position="145"/>
    </location>
</feature>
<dbReference type="Gene3D" id="1.10.510.10">
    <property type="entry name" value="Transferase(Phosphotransferase) domain 1"/>
    <property type="match status" value="2"/>
</dbReference>
<dbReference type="Pfam" id="PF00954">
    <property type="entry name" value="S_locus_glycop"/>
    <property type="match status" value="2"/>
</dbReference>
<dbReference type="InterPro" id="IPR036426">
    <property type="entry name" value="Bulb-type_lectin_dom_sf"/>
</dbReference>
<feature type="binding site" evidence="20">
    <location>
        <position position="525"/>
    </location>
    <ligand>
        <name>ATP</name>
        <dbReference type="ChEBI" id="CHEBI:30616"/>
    </ligand>
</feature>
<keyword evidence="12 21" id="KW-1133">Transmembrane helix</keyword>
<accession>A0AAN8UNQ8</accession>
<dbReference type="SMART" id="SM00108">
    <property type="entry name" value="B_lectin"/>
    <property type="match status" value="2"/>
</dbReference>
<dbReference type="FunFam" id="3.30.200.20:FF:000059">
    <property type="entry name" value="S-receptor-like serine/threonine-protein kinase"/>
    <property type="match status" value="2"/>
</dbReference>
<keyword evidence="3" id="KW-0723">Serine/threonine-protein kinase</keyword>
<comment type="subcellular location">
    <subcellularLocation>
        <location evidence="1">Membrane</location>
        <topology evidence="1">Single-pass type I membrane protein</topology>
    </subcellularLocation>
</comment>
<evidence type="ECO:0000256" key="6">
    <source>
        <dbReference type="ARBA" id="ARBA00022692"/>
    </source>
</evidence>
<evidence type="ECO:0000256" key="19">
    <source>
        <dbReference type="PROSITE-ProRule" id="PRU00076"/>
    </source>
</evidence>
<gene>
    <name evidence="25" type="ORF">RJ641_021254</name>
</gene>